<gene>
    <name evidence="1" type="ORF">DAPPUDRAFT_326305</name>
</gene>
<dbReference type="EMBL" id="GL732600">
    <property type="protein sequence ID" value="EFX72351.1"/>
    <property type="molecule type" value="Genomic_DNA"/>
</dbReference>
<name>E9H7C2_DAPPU</name>
<evidence type="ECO:0000313" key="2">
    <source>
        <dbReference type="Proteomes" id="UP000000305"/>
    </source>
</evidence>
<dbReference type="AlphaFoldDB" id="E9H7C2"/>
<accession>E9H7C2</accession>
<organism evidence="1 2">
    <name type="scientific">Daphnia pulex</name>
    <name type="common">Water flea</name>
    <dbReference type="NCBI Taxonomy" id="6669"/>
    <lineage>
        <taxon>Eukaryota</taxon>
        <taxon>Metazoa</taxon>
        <taxon>Ecdysozoa</taxon>
        <taxon>Arthropoda</taxon>
        <taxon>Crustacea</taxon>
        <taxon>Branchiopoda</taxon>
        <taxon>Diplostraca</taxon>
        <taxon>Cladocera</taxon>
        <taxon>Anomopoda</taxon>
        <taxon>Daphniidae</taxon>
        <taxon>Daphnia</taxon>
    </lineage>
</organism>
<dbReference type="KEGG" id="dpx:DAPPUDRAFT_326305"/>
<sequence length="59" mass="6756">MDIKELGDSCSPNRMFGRVVLSCLLPGSERQIKEGEIILRRRQHQGLVEFTTNQGIQRN</sequence>
<proteinExistence type="predicted"/>
<protein>
    <submittedName>
        <fullName evidence="1">Uncharacterized protein</fullName>
    </submittedName>
</protein>
<dbReference type="HOGENOM" id="CLU_2963139_0_0_1"/>
<evidence type="ECO:0000313" key="1">
    <source>
        <dbReference type="EMBL" id="EFX72351.1"/>
    </source>
</evidence>
<reference evidence="1 2" key="1">
    <citation type="journal article" date="2011" name="Science">
        <title>The ecoresponsive genome of Daphnia pulex.</title>
        <authorList>
            <person name="Colbourne J.K."/>
            <person name="Pfrender M.E."/>
            <person name="Gilbert D."/>
            <person name="Thomas W.K."/>
            <person name="Tucker A."/>
            <person name="Oakley T.H."/>
            <person name="Tokishita S."/>
            <person name="Aerts A."/>
            <person name="Arnold G.J."/>
            <person name="Basu M.K."/>
            <person name="Bauer D.J."/>
            <person name="Caceres C.E."/>
            <person name="Carmel L."/>
            <person name="Casola C."/>
            <person name="Choi J.H."/>
            <person name="Detter J.C."/>
            <person name="Dong Q."/>
            <person name="Dusheyko S."/>
            <person name="Eads B.D."/>
            <person name="Frohlich T."/>
            <person name="Geiler-Samerotte K.A."/>
            <person name="Gerlach D."/>
            <person name="Hatcher P."/>
            <person name="Jogdeo S."/>
            <person name="Krijgsveld J."/>
            <person name="Kriventseva E.V."/>
            <person name="Kultz D."/>
            <person name="Laforsch C."/>
            <person name="Lindquist E."/>
            <person name="Lopez J."/>
            <person name="Manak J.R."/>
            <person name="Muller J."/>
            <person name="Pangilinan J."/>
            <person name="Patwardhan R.P."/>
            <person name="Pitluck S."/>
            <person name="Pritham E.J."/>
            <person name="Rechtsteiner A."/>
            <person name="Rho M."/>
            <person name="Rogozin I.B."/>
            <person name="Sakarya O."/>
            <person name="Salamov A."/>
            <person name="Schaack S."/>
            <person name="Shapiro H."/>
            <person name="Shiga Y."/>
            <person name="Skalitzky C."/>
            <person name="Smith Z."/>
            <person name="Souvorov A."/>
            <person name="Sung W."/>
            <person name="Tang Z."/>
            <person name="Tsuchiya D."/>
            <person name="Tu H."/>
            <person name="Vos H."/>
            <person name="Wang M."/>
            <person name="Wolf Y.I."/>
            <person name="Yamagata H."/>
            <person name="Yamada T."/>
            <person name="Ye Y."/>
            <person name="Shaw J.R."/>
            <person name="Andrews J."/>
            <person name="Crease T.J."/>
            <person name="Tang H."/>
            <person name="Lucas S.M."/>
            <person name="Robertson H.M."/>
            <person name="Bork P."/>
            <person name="Koonin E.V."/>
            <person name="Zdobnov E.M."/>
            <person name="Grigoriev I.V."/>
            <person name="Lynch M."/>
            <person name="Boore J.L."/>
        </authorList>
    </citation>
    <scope>NUCLEOTIDE SEQUENCE [LARGE SCALE GENOMIC DNA]</scope>
</reference>
<keyword evidence="2" id="KW-1185">Reference proteome</keyword>
<dbReference type="InParanoid" id="E9H7C2"/>
<dbReference type="Proteomes" id="UP000000305">
    <property type="component" value="Unassembled WGS sequence"/>
</dbReference>